<reference evidence="2" key="1">
    <citation type="journal article" date="2005" name="Environ. Microbiol.">
        <title>Genetic and functional properties of uncultivated thermophilic crenarchaeotes from a subsurface gold mine as revealed by analysis of genome fragments.</title>
        <authorList>
            <person name="Nunoura T."/>
            <person name="Hirayama H."/>
            <person name="Takami H."/>
            <person name="Oida H."/>
            <person name="Nishi S."/>
            <person name="Shimamura S."/>
            <person name="Suzuki Y."/>
            <person name="Inagaki F."/>
            <person name="Takai K."/>
            <person name="Nealson K.H."/>
            <person name="Horikoshi K."/>
        </authorList>
    </citation>
    <scope>NUCLEOTIDE SEQUENCE</scope>
</reference>
<protein>
    <submittedName>
        <fullName evidence="2">YbbR family protein</fullName>
    </submittedName>
</protein>
<dbReference type="CDD" id="cd20206">
    <property type="entry name" value="YbbR"/>
    <property type="match status" value="1"/>
</dbReference>
<evidence type="ECO:0000313" key="2">
    <source>
        <dbReference type="EMBL" id="BAL56876.1"/>
    </source>
</evidence>
<dbReference type="InterPro" id="IPR012505">
    <property type="entry name" value="YbbR"/>
</dbReference>
<gene>
    <name evidence="1" type="ORF">HGMM_F17E05C29</name>
    <name evidence="2" type="ORF">HGMM_F44F02C17</name>
</gene>
<dbReference type="Gene3D" id="2.170.120.40">
    <property type="entry name" value="YbbR-like domain"/>
    <property type="match status" value="2"/>
</dbReference>
<evidence type="ECO:0000313" key="1">
    <source>
        <dbReference type="EMBL" id="BAL54669.1"/>
    </source>
</evidence>
<organism evidence="2">
    <name type="scientific">uncultured Chloroflexota bacterium</name>
    <dbReference type="NCBI Taxonomy" id="166587"/>
    <lineage>
        <taxon>Bacteria</taxon>
        <taxon>Bacillati</taxon>
        <taxon>Chloroflexota</taxon>
        <taxon>environmental samples</taxon>
    </lineage>
</organism>
<proteinExistence type="predicted"/>
<accession>H5SL40</accession>
<dbReference type="EMBL" id="AP011760">
    <property type="protein sequence ID" value="BAL56876.1"/>
    <property type="molecule type" value="Genomic_DNA"/>
</dbReference>
<dbReference type="PANTHER" id="PTHR37804">
    <property type="entry name" value="CDAA REGULATORY PROTEIN CDAR"/>
    <property type="match status" value="1"/>
</dbReference>
<dbReference type="Gene3D" id="2.170.120.30">
    <property type="match status" value="2"/>
</dbReference>
<name>H5SL40_9CHLR</name>
<dbReference type="AlphaFoldDB" id="H5SL40"/>
<dbReference type="EMBL" id="AP011696">
    <property type="protein sequence ID" value="BAL54669.1"/>
    <property type="molecule type" value="Genomic_DNA"/>
</dbReference>
<dbReference type="Pfam" id="PF07949">
    <property type="entry name" value="YbbR"/>
    <property type="match status" value="3"/>
</dbReference>
<dbReference type="InterPro" id="IPR053154">
    <property type="entry name" value="c-di-AMP_regulator"/>
</dbReference>
<sequence length="411" mass="43518">MEKILSGLRIFLLALTLAIAVWISAVTSTDPDEVRPFPNPVPLEVVGMESGLINLEKLPETVEVTLRAPSSVWQALLASPGSVRAILDLTRLSEGVHTVKVRVQVSQGPARVVSVSPAMLTITLESLLSQQMAVEAAISGQPAIGYQAGTILIDPAQVMISGPRSLVRRVARLKIDVNLSGARETIDRVLPVQAFDEKGQSVNGISILPSSVHISIPVQQMGGYRDAVVKVVVKGQVASGYHLSGISVFPPIVTLYSENPQLIQSIPAVIETEPLDLNGLKESLTTRLNLLLPTGISVIGEQSVLVQVNIAALESSLTLTGQPIEIIGPGPGLTVTILPPTVDIILSGPIPLLNTLRPRQDLRVVLDLSNLAPGTYQISPQVEVLLDGLKVESVLPSTLQVVIANAATPTP</sequence>
<dbReference type="PANTHER" id="PTHR37804:SF1">
    <property type="entry name" value="CDAA REGULATORY PROTEIN CDAR"/>
    <property type="match status" value="1"/>
</dbReference>
<reference evidence="2" key="2">
    <citation type="journal article" date="2012" name="PLoS ONE">
        <title>A Deeply Branching Thermophilic Bacterium with an Ancient Acetyl-CoA Pathway Dominates a Subsurface Ecosystem.</title>
        <authorList>
            <person name="Takami H."/>
            <person name="Noguchi H."/>
            <person name="Takaki Y."/>
            <person name="Uchiyama I."/>
            <person name="Toyoda A."/>
            <person name="Nishi S."/>
            <person name="Chee G.-J."/>
            <person name="Arai W."/>
            <person name="Nunoura T."/>
            <person name="Itoh T."/>
            <person name="Hattori M."/>
            <person name="Takai K."/>
        </authorList>
    </citation>
    <scope>NUCLEOTIDE SEQUENCE</scope>
</reference>